<accession>A0A6J1SKT0</accession>
<evidence type="ECO:0000313" key="3">
    <source>
        <dbReference type="RefSeq" id="XP_026281890.1"/>
    </source>
</evidence>
<dbReference type="PANTHER" id="PTHR13318">
    <property type="entry name" value="PARTNER OF PAIRED, ISOFORM B-RELATED"/>
    <property type="match status" value="1"/>
</dbReference>
<name>A0A6J1SKT0_FRAOC</name>
<dbReference type="PANTHER" id="PTHR13318:SF247">
    <property type="entry name" value="GH16156P"/>
    <property type="match status" value="1"/>
</dbReference>
<dbReference type="Gene3D" id="3.80.10.10">
    <property type="entry name" value="Ribonuclease Inhibitor"/>
    <property type="match status" value="1"/>
</dbReference>
<dbReference type="InterPro" id="IPR032675">
    <property type="entry name" value="LRR_dom_sf"/>
</dbReference>
<dbReference type="SUPFAM" id="SSF52047">
    <property type="entry name" value="RNI-like"/>
    <property type="match status" value="1"/>
</dbReference>
<dbReference type="RefSeq" id="XP_026281890.1">
    <property type="nucleotide sequence ID" value="XM_026426105.2"/>
</dbReference>
<organism evidence="1 2">
    <name type="scientific">Frankliniella occidentalis</name>
    <name type="common">Western flower thrips</name>
    <name type="synonym">Euthrips occidentalis</name>
    <dbReference type="NCBI Taxonomy" id="133901"/>
    <lineage>
        <taxon>Eukaryota</taxon>
        <taxon>Metazoa</taxon>
        <taxon>Ecdysozoa</taxon>
        <taxon>Arthropoda</taxon>
        <taxon>Hexapoda</taxon>
        <taxon>Insecta</taxon>
        <taxon>Pterygota</taxon>
        <taxon>Neoptera</taxon>
        <taxon>Paraneoptera</taxon>
        <taxon>Thysanoptera</taxon>
        <taxon>Terebrantia</taxon>
        <taxon>Thripoidea</taxon>
        <taxon>Thripidae</taxon>
        <taxon>Frankliniella</taxon>
    </lineage>
</organism>
<keyword evidence="1" id="KW-1185">Reference proteome</keyword>
<proteinExistence type="predicted"/>
<dbReference type="GO" id="GO:0031146">
    <property type="term" value="P:SCF-dependent proteasomal ubiquitin-dependent protein catabolic process"/>
    <property type="evidence" value="ECO:0007669"/>
    <property type="project" value="TreeGrafter"/>
</dbReference>
<reference evidence="2 3" key="1">
    <citation type="submission" date="2025-04" db="UniProtKB">
        <authorList>
            <consortium name="RefSeq"/>
        </authorList>
    </citation>
    <scope>IDENTIFICATION</scope>
    <source>
        <tissue evidence="2 3">Whole organism</tissue>
    </source>
</reference>
<sequence>MPLEKSFSPLPLEELCLLAVIRCLETDLILCEVARGLQANSLLLRRRDLSTARISEELREYLAFLPGTLSEMVRQKITNKVLKKYAKMSQPQTPPLGLPLHTMTVRLLEIVLDDEVQTFDLSDFQPVIRTAQFRPQPGVPEVWELVLDRCCGLRKFSLPPLLCTTLGINMSGFLKSLAQQCNKLTEIVLKDAVHDSRVLAAIAKNCPCVRLLDISGSNISCMDILFLIFPVSAKISHDMKAPQLAKLKLLAMQSTPFPMTSLNGLCATMRDLILTNTKVRALGAYFALKYMPNITSLGDFVFATAVLKKLSQESKNKFALKQIFYRGPSCEKVKLIGTSCPDLEILHLGSDDAKRLNFKQLSKLPKLRKLTLELAFPVDIGPELAHLSQLCELQLQVPNVDVGLIVESCPLLQKLVLTHEPLKTVSVSHDKEKPLLLHLEELQLECQISLNAAALLLTRAPQLKVVKLVRIKKLTDRVLREWLEINPFEHLETWLLGYSQLTIRSVSRLLDHCPRLSTLGRLSGWDVRSWESRRLQRTWQEYQINLVHFSHKQNDVAQIMDATVSSDDETLQ</sequence>
<dbReference type="GeneID" id="113208874"/>
<evidence type="ECO:0000313" key="2">
    <source>
        <dbReference type="RefSeq" id="XP_026281889.1"/>
    </source>
</evidence>
<protein>
    <submittedName>
        <fullName evidence="2 3">Uncharacterized protein LOC113208874</fullName>
    </submittedName>
</protein>
<evidence type="ECO:0000313" key="1">
    <source>
        <dbReference type="Proteomes" id="UP000504606"/>
    </source>
</evidence>
<dbReference type="RefSeq" id="XP_026281891.1">
    <property type="nucleotide sequence ID" value="XM_026426106.2"/>
</dbReference>
<dbReference type="OrthoDB" id="16120at2759"/>
<dbReference type="RefSeq" id="XP_026281889.1">
    <property type="nucleotide sequence ID" value="XM_026426104.2"/>
</dbReference>
<dbReference type="AlphaFoldDB" id="A0A6J1SKT0"/>
<evidence type="ECO:0000313" key="4">
    <source>
        <dbReference type="RefSeq" id="XP_026281891.1"/>
    </source>
</evidence>
<gene>
    <name evidence="2 3 4" type="primary">LOC113208874</name>
</gene>
<dbReference type="Proteomes" id="UP000504606">
    <property type="component" value="Unplaced"/>
</dbReference>
<dbReference type="GO" id="GO:0019005">
    <property type="term" value="C:SCF ubiquitin ligase complex"/>
    <property type="evidence" value="ECO:0007669"/>
    <property type="project" value="TreeGrafter"/>
</dbReference>
<dbReference type="KEGG" id="foc:113208874"/>